<reference evidence="7" key="1">
    <citation type="journal article" date="2014" name="Int. J. Syst. Evol. Microbiol.">
        <title>Complete genome sequence of Corynebacterium casei LMG S-19264T (=DSM 44701T), isolated from a smear-ripened cheese.</title>
        <authorList>
            <consortium name="US DOE Joint Genome Institute (JGI-PGF)"/>
            <person name="Walter F."/>
            <person name="Albersmeier A."/>
            <person name="Kalinowski J."/>
            <person name="Ruckert C."/>
        </authorList>
    </citation>
    <scope>NUCLEOTIDE SEQUENCE</scope>
    <source>
        <strain evidence="7">JCM 4646</strain>
    </source>
</reference>
<dbReference type="PANTHER" id="PTHR30385:SF4">
    <property type="entry name" value="RNA POLYMERASE SIGMA-E FACTOR"/>
    <property type="match status" value="1"/>
</dbReference>
<dbReference type="Pfam" id="PF04545">
    <property type="entry name" value="Sigma70_r4"/>
    <property type="match status" value="1"/>
</dbReference>
<dbReference type="GO" id="GO:0006352">
    <property type="term" value="P:DNA-templated transcription initiation"/>
    <property type="evidence" value="ECO:0007669"/>
    <property type="project" value="InterPro"/>
</dbReference>
<dbReference type="InterPro" id="IPR000943">
    <property type="entry name" value="RNA_pol_sigma70"/>
</dbReference>
<evidence type="ECO:0000256" key="1">
    <source>
        <dbReference type="ARBA" id="ARBA00023015"/>
    </source>
</evidence>
<dbReference type="SUPFAM" id="SSF88659">
    <property type="entry name" value="Sigma3 and sigma4 domains of RNA polymerase sigma factors"/>
    <property type="match status" value="2"/>
</dbReference>
<dbReference type="Proteomes" id="UP000617734">
    <property type="component" value="Unassembled WGS sequence"/>
</dbReference>
<dbReference type="GeneID" id="95352477"/>
<dbReference type="Gene3D" id="1.10.10.10">
    <property type="entry name" value="Winged helix-like DNA-binding domain superfamily/Winged helix DNA-binding domain"/>
    <property type="match status" value="2"/>
</dbReference>
<keyword evidence="2" id="KW-0731">Sigma factor</keyword>
<dbReference type="NCBIfam" id="TIGR02937">
    <property type="entry name" value="sigma70-ECF"/>
    <property type="match status" value="1"/>
</dbReference>
<dbReference type="Pfam" id="PF04542">
    <property type="entry name" value="Sigma70_r2"/>
    <property type="match status" value="1"/>
</dbReference>
<evidence type="ECO:0000256" key="4">
    <source>
        <dbReference type="ARBA" id="ARBA00023163"/>
    </source>
</evidence>
<dbReference type="GO" id="GO:0003677">
    <property type="term" value="F:DNA binding"/>
    <property type="evidence" value="ECO:0007669"/>
    <property type="project" value="UniProtKB-KW"/>
</dbReference>
<evidence type="ECO:0000256" key="3">
    <source>
        <dbReference type="ARBA" id="ARBA00023125"/>
    </source>
</evidence>
<dbReference type="InterPro" id="IPR007624">
    <property type="entry name" value="RNA_pol_sigma70_r3"/>
</dbReference>
<keyword evidence="4" id="KW-0804">Transcription</keyword>
<dbReference type="InterPro" id="IPR013325">
    <property type="entry name" value="RNA_pol_sigma_r2"/>
</dbReference>
<evidence type="ECO:0000256" key="5">
    <source>
        <dbReference type="SAM" id="MobiDB-lite"/>
    </source>
</evidence>
<dbReference type="EMBL" id="BNBO01000007">
    <property type="protein sequence ID" value="GHH66297.1"/>
    <property type="molecule type" value="Genomic_DNA"/>
</dbReference>
<dbReference type="SUPFAM" id="SSF88946">
    <property type="entry name" value="Sigma2 domain of RNA polymerase sigma factors"/>
    <property type="match status" value="1"/>
</dbReference>
<dbReference type="Gene3D" id="1.20.120.1810">
    <property type="match status" value="1"/>
</dbReference>
<organism evidence="7 8">
    <name type="scientific">Kitasatospora indigofera</name>
    <dbReference type="NCBI Taxonomy" id="67307"/>
    <lineage>
        <taxon>Bacteria</taxon>
        <taxon>Bacillati</taxon>
        <taxon>Actinomycetota</taxon>
        <taxon>Actinomycetes</taxon>
        <taxon>Kitasatosporales</taxon>
        <taxon>Streptomycetaceae</taxon>
        <taxon>Kitasatospora</taxon>
    </lineage>
</organism>
<evidence type="ECO:0000259" key="6">
    <source>
        <dbReference type="PROSITE" id="PS00715"/>
    </source>
</evidence>
<feature type="domain" description="RNA polymerase sigma-70" evidence="6">
    <location>
        <begin position="103"/>
        <end position="116"/>
    </location>
</feature>
<reference evidence="7" key="2">
    <citation type="submission" date="2020-09" db="EMBL/GenBank/DDBJ databases">
        <authorList>
            <person name="Sun Q."/>
            <person name="Ohkuma M."/>
        </authorList>
    </citation>
    <scope>NUCLEOTIDE SEQUENCE</scope>
    <source>
        <strain evidence="7">JCM 4646</strain>
    </source>
</reference>
<dbReference type="InterPro" id="IPR014322">
    <property type="entry name" value="RNA_pol_sigma-B/F/G"/>
</dbReference>
<keyword evidence="8" id="KW-1185">Reference proteome</keyword>
<dbReference type="InterPro" id="IPR013324">
    <property type="entry name" value="RNA_pol_sigma_r3/r4-like"/>
</dbReference>
<dbReference type="PRINTS" id="PR00046">
    <property type="entry name" value="SIGMA70FCT"/>
</dbReference>
<dbReference type="InterPro" id="IPR007627">
    <property type="entry name" value="RNA_pol_sigma70_r2"/>
</dbReference>
<dbReference type="Pfam" id="PF04539">
    <property type="entry name" value="Sigma70_r3"/>
    <property type="match status" value="1"/>
</dbReference>
<dbReference type="GO" id="GO:0016987">
    <property type="term" value="F:sigma factor activity"/>
    <property type="evidence" value="ECO:0007669"/>
    <property type="project" value="UniProtKB-KW"/>
</dbReference>
<accession>A0A919KNA8</accession>
<gene>
    <name evidence="7" type="ORF">GCM10018781_20010</name>
</gene>
<evidence type="ECO:0000256" key="2">
    <source>
        <dbReference type="ARBA" id="ARBA00023082"/>
    </source>
</evidence>
<keyword evidence="3" id="KW-0238">DNA-binding</keyword>
<feature type="compositionally biased region" description="Low complexity" evidence="5">
    <location>
        <begin position="22"/>
        <end position="38"/>
    </location>
</feature>
<dbReference type="InterPro" id="IPR007630">
    <property type="entry name" value="RNA_pol_sigma70_r4"/>
</dbReference>
<dbReference type="RefSeq" id="WP_190210448.1">
    <property type="nucleotide sequence ID" value="NZ_BNBO01000007.1"/>
</dbReference>
<name>A0A919KNA8_9ACTN</name>
<dbReference type="InterPro" id="IPR036388">
    <property type="entry name" value="WH-like_DNA-bd_sf"/>
</dbReference>
<sequence length="304" mass="32980">MAVLQDTASAVASDLVEAPAPTDVRPAAAPAAPGGPAPRIEDAGAIAPADARVLSKDLFLRLRDLEEGTREYSYVRGTLIELNMALVKFAARRFSNRSEPMDDIIQVGTIGLIKAIDRFDPTREFEFVTFALPTITGEMKRFFRDTSWMVHVPRGMQELRLALAKGSDELEQVLDRLPTTAELAEHLSLTEREVIEGMKAANAYTAHSLDAPSENDDAGSGSGAGLGARFAVEEPGFEAVLHLETLKPLIAALPARDRRILAMRFGAEMTQGQIGQELGLSQMHISRLLARILGHLRTALLAES</sequence>
<dbReference type="PROSITE" id="PS00715">
    <property type="entry name" value="SIGMA70_1"/>
    <property type="match status" value="1"/>
</dbReference>
<protein>
    <submittedName>
        <fullName evidence="7">RNA polymerase sigma factor</fullName>
    </submittedName>
</protein>
<evidence type="ECO:0000313" key="7">
    <source>
        <dbReference type="EMBL" id="GHH66297.1"/>
    </source>
</evidence>
<proteinExistence type="predicted"/>
<comment type="caution">
    <text evidence="7">The sequence shown here is derived from an EMBL/GenBank/DDBJ whole genome shotgun (WGS) entry which is preliminary data.</text>
</comment>
<dbReference type="PANTHER" id="PTHR30385">
    <property type="entry name" value="SIGMA FACTOR F FLAGELLAR"/>
    <property type="match status" value="1"/>
</dbReference>
<feature type="region of interest" description="Disordered" evidence="5">
    <location>
        <begin position="22"/>
        <end position="42"/>
    </location>
</feature>
<dbReference type="InterPro" id="IPR014284">
    <property type="entry name" value="RNA_pol_sigma-70_dom"/>
</dbReference>
<evidence type="ECO:0000313" key="8">
    <source>
        <dbReference type="Proteomes" id="UP000617734"/>
    </source>
</evidence>
<keyword evidence="1" id="KW-0805">Transcription regulation</keyword>
<dbReference type="AlphaFoldDB" id="A0A919KNA8"/>
<dbReference type="CDD" id="cd06171">
    <property type="entry name" value="Sigma70_r4"/>
    <property type="match status" value="1"/>
</dbReference>
<dbReference type="NCBIfam" id="TIGR02980">
    <property type="entry name" value="SigBFG"/>
    <property type="match status" value="1"/>
</dbReference>